<evidence type="ECO:0000313" key="2">
    <source>
        <dbReference type="EMBL" id="BAD79278.1"/>
    </source>
</evidence>
<protein>
    <submittedName>
        <fullName evidence="2">Uncharacterized protein</fullName>
    </submittedName>
</protein>
<dbReference type="AlphaFoldDB" id="A0A0H3K234"/>
<feature type="chain" id="PRO_5002613252" evidence="1">
    <location>
        <begin position="50"/>
        <end position="200"/>
    </location>
</feature>
<dbReference type="eggNOG" id="ENOG5032T20">
    <property type="taxonomic scope" value="Bacteria"/>
</dbReference>
<feature type="signal peptide" evidence="1">
    <location>
        <begin position="1"/>
        <end position="49"/>
    </location>
</feature>
<reference evidence="2 3" key="1">
    <citation type="journal article" date="2007" name="Photosyn. Res.">
        <title>Complete nucleotide sequence of the freshwater unicellular cyanobacterium Synechococcus elongatus PCC 6301 chromosome: gene content and organization.</title>
        <authorList>
            <person name="Sugita C."/>
            <person name="Ogata K."/>
            <person name="Shikata M."/>
            <person name="Jikuya H."/>
            <person name="Takano J."/>
            <person name="Furumichi M."/>
            <person name="Kanehisa M."/>
            <person name="Omata T."/>
            <person name="Sugiura M."/>
            <person name="Sugita M."/>
        </authorList>
    </citation>
    <scope>NUCLEOTIDE SEQUENCE [LARGE SCALE GENOMIC DNA]</scope>
    <source>
        <strain evidence="3">ATCC 27144 / PCC 6301 / SAUG 1402/1</strain>
    </source>
</reference>
<evidence type="ECO:0000313" key="3">
    <source>
        <dbReference type="Proteomes" id="UP000001175"/>
    </source>
</evidence>
<gene>
    <name evidence="2" type="ordered locus">syc1088_d</name>
</gene>
<dbReference type="EMBL" id="AP008231">
    <property type="protein sequence ID" value="BAD79278.1"/>
    <property type="molecule type" value="Genomic_DNA"/>
</dbReference>
<accession>A0A0H3K234</accession>
<dbReference type="Proteomes" id="UP000001175">
    <property type="component" value="Chromosome"/>
</dbReference>
<dbReference type="KEGG" id="syc:syc1088_d"/>
<keyword evidence="1" id="KW-0732">Signal</keyword>
<organism evidence="2 3">
    <name type="scientific">Synechococcus sp. (strain ATCC 27144 / PCC 6301 / SAUG 1402/1)</name>
    <name type="common">Anacystis nidulans</name>
    <dbReference type="NCBI Taxonomy" id="269084"/>
    <lineage>
        <taxon>Bacteria</taxon>
        <taxon>Bacillati</taxon>
        <taxon>Cyanobacteriota</taxon>
        <taxon>Cyanophyceae</taxon>
        <taxon>Synechococcales</taxon>
        <taxon>Synechococcaceae</taxon>
        <taxon>Synechococcus</taxon>
    </lineage>
</organism>
<proteinExistence type="predicted"/>
<evidence type="ECO:0000256" key="1">
    <source>
        <dbReference type="SAM" id="SignalP"/>
    </source>
</evidence>
<sequence>MLKLAKNLLLAAVNVVRPLSTMTRLSIPLAAIAFSSLAGLSLSTPAAQAADFADCAATLTGLGLAAPVAANACAGAQFPADLSSCTDRLTSSLKLTAADSLAACRSVRKPLAVASCAERLQAAGDATPALIADGCRLSLVPERYANCVLGLGDGLDLTRDQLLRACSNNGDVPRRIYPNFTTLGETQRESIPAVSPAPRP</sequence>
<name>A0A0H3K234_SYNP6</name>